<dbReference type="KEGG" id="smo:SELMODRAFT_403391"/>
<keyword evidence="2" id="KW-1185">Reference proteome</keyword>
<dbReference type="InParanoid" id="D8QR92"/>
<gene>
    <name evidence="1" type="ORF">SELMODRAFT_403391</name>
</gene>
<dbReference type="AlphaFoldDB" id="D8QR92"/>
<evidence type="ECO:0000313" key="1">
    <source>
        <dbReference type="EMBL" id="EFJ36739.1"/>
    </source>
</evidence>
<sequence length="350" mass="39669">MSSRTSCVGPDDLKPLPKLDEVQRADCRLRIDRGLEKAASSYKECSGTGKGPFLVADDVFYFSFEKWSSNFEDCWRPAFLEGEEGSVSTYLTIPVTSTTRRNSGSSTSYGQQVERHLMLTSPELDIRSFVREEATQIIDFSPSVCTLETKEDFLVRFLFSMLSSDVPDCHDILLTFDLYQLQSTIKELVQEEFDLYQLQSTIKEMIIETIKSKVEIPAIAAAAVKVSKSFLEMLLPAALLELELDDGGVVPLPVSDAFWGSDLESRGRKLANEIVYVTEIALKISIFKLPLLVTNRLDILNYRTPLTKLELLELFREFPNCAHQFETIIPQNYVFTDTQSKGSFRCRLEQ</sequence>
<reference evidence="1 2" key="1">
    <citation type="journal article" date="2011" name="Science">
        <title>The Selaginella genome identifies genetic changes associated with the evolution of vascular plants.</title>
        <authorList>
            <person name="Banks J.A."/>
            <person name="Nishiyama T."/>
            <person name="Hasebe M."/>
            <person name="Bowman J.L."/>
            <person name="Gribskov M."/>
            <person name="dePamphilis C."/>
            <person name="Albert V.A."/>
            <person name="Aono N."/>
            <person name="Aoyama T."/>
            <person name="Ambrose B.A."/>
            <person name="Ashton N.W."/>
            <person name="Axtell M.J."/>
            <person name="Barker E."/>
            <person name="Barker M.S."/>
            <person name="Bennetzen J.L."/>
            <person name="Bonawitz N.D."/>
            <person name="Chapple C."/>
            <person name="Cheng C."/>
            <person name="Correa L.G."/>
            <person name="Dacre M."/>
            <person name="DeBarry J."/>
            <person name="Dreyer I."/>
            <person name="Elias M."/>
            <person name="Engstrom E.M."/>
            <person name="Estelle M."/>
            <person name="Feng L."/>
            <person name="Finet C."/>
            <person name="Floyd S.K."/>
            <person name="Frommer W.B."/>
            <person name="Fujita T."/>
            <person name="Gramzow L."/>
            <person name="Gutensohn M."/>
            <person name="Harholt J."/>
            <person name="Hattori M."/>
            <person name="Heyl A."/>
            <person name="Hirai T."/>
            <person name="Hiwatashi Y."/>
            <person name="Ishikawa M."/>
            <person name="Iwata M."/>
            <person name="Karol K.G."/>
            <person name="Koehler B."/>
            <person name="Kolukisaoglu U."/>
            <person name="Kubo M."/>
            <person name="Kurata T."/>
            <person name="Lalonde S."/>
            <person name="Li K."/>
            <person name="Li Y."/>
            <person name="Litt A."/>
            <person name="Lyons E."/>
            <person name="Manning G."/>
            <person name="Maruyama T."/>
            <person name="Michael T.P."/>
            <person name="Mikami K."/>
            <person name="Miyazaki S."/>
            <person name="Morinaga S."/>
            <person name="Murata T."/>
            <person name="Mueller-Roeber B."/>
            <person name="Nelson D.R."/>
            <person name="Obara M."/>
            <person name="Oguri Y."/>
            <person name="Olmstead R.G."/>
            <person name="Onodera N."/>
            <person name="Petersen B.L."/>
            <person name="Pils B."/>
            <person name="Prigge M."/>
            <person name="Rensing S.A."/>
            <person name="Riano-Pachon D.M."/>
            <person name="Roberts A.W."/>
            <person name="Sato Y."/>
            <person name="Scheller H.V."/>
            <person name="Schulz B."/>
            <person name="Schulz C."/>
            <person name="Shakirov E.V."/>
            <person name="Shibagaki N."/>
            <person name="Shinohara N."/>
            <person name="Shippen D.E."/>
            <person name="Soerensen I."/>
            <person name="Sotooka R."/>
            <person name="Sugimoto N."/>
            <person name="Sugita M."/>
            <person name="Sumikawa N."/>
            <person name="Tanurdzic M."/>
            <person name="Theissen G."/>
            <person name="Ulvskov P."/>
            <person name="Wakazuki S."/>
            <person name="Weng J.K."/>
            <person name="Willats W.W."/>
            <person name="Wipf D."/>
            <person name="Wolf P.G."/>
            <person name="Yang L."/>
            <person name="Zimmer A.D."/>
            <person name="Zhu Q."/>
            <person name="Mitros T."/>
            <person name="Hellsten U."/>
            <person name="Loque D."/>
            <person name="Otillar R."/>
            <person name="Salamov A."/>
            <person name="Schmutz J."/>
            <person name="Shapiro H."/>
            <person name="Lindquist E."/>
            <person name="Lucas S."/>
            <person name="Rokhsar D."/>
            <person name="Grigoriev I.V."/>
        </authorList>
    </citation>
    <scope>NUCLEOTIDE SEQUENCE [LARGE SCALE GENOMIC DNA]</scope>
</reference>
<dbReference type="Proteomes" id="UP000001514">
    <property type="component" value="Unassembled WGS sequence"/>
</dbReference>
<name>D8QR92_SELML</name>
<proteinExistence type="predicted"/>
<dbReference type="EMBL" id="GL377566">
    <property type="protein sequence ID" value="EFJ36739.1"/>
    <property type="molecule type" value="Genomic_DNA"/>
</dbReference>
<dbReference type="Gramene" id="EFJ36739">
    <property type="protein sequence ID" value="EFJ36739"/>
    <property type="gene ID" value="SELMODRAFT_403391"/>
</dbReference>
<accession>D8QR92</accession>
<protein>
    <submittedName>
        <fullName evidence="1">Uncharacterized protein</fullName>
    </submittedName>
</protein>
<dbReference type="HOGENOM" id="CLU_793199_0_0_1"/>
<evidence type="ECO:0000313" key="2">
    <source>
        <dbReference type="Proteomes" id="UP000001514"/>
    </source>
</evidence>
<organism evidence="2">
    <name type="scientific">Selaginella moellendorffii</name>
    <name type="common">Spikemoss</name>
    <dbReference type="NCBI Taxonomy" id="88036"/>
    <lineage>
        <taxon>Eukaryota</taxon>
        <taxon>Viridiplantae</taxon>
        <taxon>Streptophyta</taxon>
        <taxon>Embryophyta</taxon>
        <taxon>Tracheophyta</taxon>
        <taxon>Lycopodiopsida</taxon>
        <taxon>Selaginellales</taxon>
        <taxon>Selaginellaceae</taxon>
        <taxon>Selaginella</taxon>
    </lineage>
</organism>